<feature type="transmembrane region" description="Helical" evidence="2">
    <location>
        <begin position="55"/>
        <end position="77"/>
    </location>
</feature>
<evidence type="ECO:0000256" key="2">
    <source>
        <dbReference type="SAM" id="Phobius"/>
    </source>
</evidence>
<dbReference type="AlphaFoldDB" id="A0A1N7L9G2"/>
<organism evidence="3 4">
    <name type="scientific">Phaeovulum vinaykumarii</name>
    <dbReference type="NCBI Taxonomy" id="407234"/>
    <lineage>
        <taxon>Bacteria</taxon>
        <taxon>Pseudomonadati</taxon>
        <taxon>Pseudomonadota</taxon>
        <taxon>Alphaproteobacteria</taxon>
        <taxon>Rhodobacterales</taxon>
        <taxon>Paracoccaceae</taxon>
        <taxon>Phaeovulum</taxon>
    </lineage>
</organism>
<gene>
    <name evidence="3" type="ORF">SAMN05421795_102718</name>
</gene>
<feature type="compositionally biased region" description="Pro residues" evidence="1">
    <location>
        <begin position="7"/>
        <end position="18"/>
    </location>
</feature>
<dbReference type="EMBL" id="FTOM01000002">
    <property type="protein sequence ID" value="SIS70437.1"/>
    <property type="molecule type" value="Genomic_DNA"/>
</dbReference>
<keyword evidence="2" id="KW-0812">Transmembrane</keyword>
<protein>
    <submittedName>
        <fullName evidence="3">Uncharacterized protein</fullName>
    </submittedName>
</protein>
<keyword evidence="4" id="KW-1185">Reference proteome</keyword>
<dbReference type="STRING" id="407234.SAMN05421795_102718"/>
<feature type="region of interest" description="Disordered" evidence="1">
    <location>
        <begin position="1"/>
        <end position="20"/>
    </location>
</feature>
<evidence type="ECO:0000313" key="3">
    <source>
        <dbReference type="EMBL" id="SIS70437.1"/>
    </source>
</evidence>
<feature type="transmembrane region" description="Helical" evidence="2">
    <location>
        <begin position="24"/>
        <end position="49"/>
    </location>
</feature>
<feature type="transmembrane region" description="Helical" evidence="2">
    <location>
        <begin position="237"/>
        <end position="257"/>
    </location>
</feature>
<feature type="transmembrane region" description="Helical" evidence="2">
    <location>
        <begin position="114"/>
        <end position="131"/>
    </location>
</feature>
<evidence type="ECO:0000313" key="4">
    <source>
        <dbReference type="Proteomes" id="UP000186098"/>
    </source>
</evidence>
<name>A0A1N7L9G2_9RHOB</name>
<feature type="transmembrane region" description="Helical" evidence="2">
    <location>
        <begin position="470"/>
        <end position="488"/>
    </location>
</feature>
<feature type="transmembrane region" description="Helical" evidence="2">
    <location>
        <begin position="206"/>
        <end position="231"/>
    </location>
</feature>
<feature type="transmembrane region" description="Helical" evidence="2">
    <location>
        <begin position="303"/>
        <end position="320"/>
    </location>
</feature>
<feature type="transmembrane region" description="Helical" evidence="2">
    <location>
        <begin position="426"/>
        <end position="450"/>
    </location>
</feature>
<evidence type="ECO:0000256" key="1">
    <source>
        <dbReference type="SAM" id="MobiDB-lite"/>
    </source>
</evidence>
<keyword evidence="2" id="KW-0472">Membrane</keyword>
<keyword evidence="2" id="KW-1133">Transmembrane helix</keyword>
<dbReference type="OrthoDB" id="8409957at2"/>
<dbReference type="RefSeq" id="WP_143538935.1">
    <property type="nucleotide sequence ID" value="NZ_FTOM01000002.1"/>
</dbReference>
<dbReference type="Proteomes" id="UP000186098">
    <property type="component" value="Unassembled WGS sequence"/>
</dbReference>
<feature type="transmembrane region" description="Helical" evidence="2">
    <location>
        <begin position="278"/>
        <end position="297"/>
    </location>
</feature>
<feature type="transmembrane region" description="Helical" evidence="2">
    <location>
        <begin position="351"/>
        <end position="371"/>
    </location>
</feature>
<proteinExistence type="predicted"/>
<reference evidence="4" key="1">
    <citation type="submission" date="2017-01" db="EMBL/GenBank/DDBJ databases">
        <authorList>
            <person name="Varghese N."/>
            <person name="Submissions S."/>
        </authorList>
    </citation>
    <scope>NUCLEOTIDE SEQUENCE [LARGE SCALE GENOMIC DNA]</scope>
    <source>
        <strain evidence="4">DSM 18714</strain>
    </source>
</reference>
<feature type="transmembrane region" description="Helical" evidence="2">
    <location>
        <begin position="89"/>
        <end position="108"/>
    </location>
</feature>
<sequence>MTQTPDTPTPPPAAPPAGPANAGAAVGAAGGAAPLAGLLSMLLLGALVLGRVGEGWLPGAQALTVLAAAAAVTLTALRLGRVSRIAQIFVAAALVALAGIALMLPAALPAMGRALMQGTAFAAFLTALGLIRAPVRASRAIALAAEALFAHAARVRVVAVSLGAQFISVLFNIGTIGMISDIAGDHDAQRAAAGRRRIDTRAMTLGALRGTLMMTVWSPIGLGFAIVTSSIPALDPVAFLALAFAAAMAVAVASALLDARHAPPAAGPPETAPPGARGALWAVLAAVAGLVAVTVLLHRVLDISFLIAACLVLPVLALAWPRIERGMARPTGPALGRIASASEGMATESTIFLAAAVIGAAVAQAAQAAGIDALIESGQLPALAVILGCLVLIPAVGAVMIPHTIVMVMAAQLFGPSPVGADHPYALGLALCMAWALAISASPISAMSIITGRQLGLPPHRVTFAVNRGFTLFALAAALALTTAVYLLE</sequence>
<accession>A0A1N7L9G2</accession>
<feature type="transmembrane region" description="Helical" evidence="2">
    <location>
        <begin position="383"/>
        <end position="414"/>
    </location>
</feature>